<reference evidence="1" key="1">
    <citation type="journal article" date="2020" name="New Phytol.">
        <title>Comparative genomics reveals dynamic genome evolution in host specialist ectomycorrhizal fungi.</title>
        <authorList>
            <person name="Lofgren L.A."/>
            <person name="Nguyen N.H."/>
            <person name="Vilgalys R."/>
            <person name="Ruytinx J."/>
            <person name="Liao H.L."/>
            <person name="Branco S."/>
            <person name="Kuo A."/>
            <person name="LaButti K."/>
            <person name="Lipzen A."/>
            <person name="Andreopoulos W."/>
            <person name="Pangilinan J."/>
            <person name="Riley R."/>
            <person name="Hundley H."/>
            <person name="Na H."/>
            <person name="Barry K."/>
            <person name="Grigoriev I.V."/>
            <person name="Stajich J.E."/>
            <person name="Kennedy P.G."/>
        </authorList>
    </citation>
    <scope>NUCLEOTIDE SEQUENCE</scope>
    <source>
        <strain evidence="1">FC203</strain>
    </source>
</reference>
<evidence type="ECO:0000313" key="2">
    <source>
        <dbReference type="Proteomes" id="UP001195769"/>
    </source>
</evidence>
<dbReference type="GeneID" id="64658477"/>
<protein>
    <submittedName>
        <fullName evidence="1">Uncharacterized protein</fullName>
    </submittedName>
</protein>
<organism evidence="1 2">
    <name type="scientific">Suillus fuscotomentosus</name>
    <dbReference type="NCBI Taxonomy" id="1912939"/>
    <lineage>
        <taxon>Eukaryota</taxon>
        <taxon>Fungi</taxon>
        <taxon>Dikarya</taxon>
        <taxon>Basidiomycota</taxon>
        <taxon>Agaricomycotina</taxon>
        <taxon>Agaricomycetes</taxon>
        <taxon>Agaricomycetidae</taxon>
        <taxon>Boletales</taxon>
        <taxon>Suillineae</taxon>
        <taxon>Suillaceae</taxon>
        <taxon>Suillus</taxon>
    </lineage>
</organism>
<dbReference type="InterPro" id="IPR041078">
    <property type="entry name" value="Plavaka"/>
</dbReference>
<comment type="caution">
    <text evidence="1">The sequence shown here is derived from an EMBL/GenBank/DDBJ whole genome shotgun (WGS) entry which is preliminary data.</text>
</comment>
<evidence type="ECO:0000313" key="1">
    <source>
        <dbReference type="EMBL" id="KAG1902756.1"/>
    </source>
</evidence>
<accession>A0AAD4HNG7</accession>
<dbReference type="Proteomes" id="UP001195769">
    <property type="component" value="Unassembled WGS sequence"/>
</dbReference>
<dbReference type="EMBL" id="JABBWK010000015">
    <property type="protein sequence ID" value="KAG1902756.1"/>
    <property type="molecule type" value="Genomic_DNA"/>
</dbReference>
<gene>
    <name evidence="1" type="ORF">F5891DRAFT_1127421</name>
</gene>
<dbReference type="Pfam" id="PF18759">
    <property type="entry name" value="Plavaka"/>
    <property type="match status" value="1"/>
</dbReference>
<sequence>MIFDVLYLNLWDWAMDLLVNPLLALHFVWDAQWLYKHNGTRFERFFHEPWTGDHWWDLQSSLPENGVPFAFILYADKTHLSSAGTVKAYPVIARCGNLPVNIRNVDGPGGGCLVGWLPIVPEDSDEDSKLSYTNLKCVVWHESFSILLVAIMLLSATGFAHECYDGIQCWLFPLILILLADYDEQCVMALIRGLNSACPCPICLVPREELTDHSTTYPKRTVKDAQDCVELWSRDHIAGEVELKKWSLRPIKNVFWKVKLSNLHDALLQDPLHVYHKGKFGDHLFDEFKKHLKALGCAAEKKVDEKFDAFPQWQNLNHFDHVTNIYFTNGNKFQDISRQIVHAAQNVLTHAEDEAGYALLKCIVSYLHIDMYISLDVHTESTLAAGEAEILVFQKLLDEYIEVLGDDTIKNWNFPKAHTSKHVFTDIREKGAARNFSTRPNEKQHGPIKCAYKLQTNGKDVANQILRLDHMTLVSRLLCSCIEYLDEEQCKVMLSERELEEEDLDDQPFGGHIHLGVPQHSVSLLQLEEEDASKPAFAQFRKKLSLFLNDFLPAYNILLPDGKKWLTLSARETRPLIHTNDKDSNDKNIFVCILFMFKHMVGSKVLDLALVLPMDVRMGPRRAIDQDLRLTHLCA</sequence>
<name>A0AAD4HNG7_9AGAM</name>
<keyword evidence="2" id="KW-1185">Reference proteome</keyword>
<dbReference type="AlphaFoldDB" id="A0AAD4HNG7"/>
<proteinExistence type="predicted"/>
<dbReference type="RefSeq" id="XP_041228331.1">
    <property type="nucleotide sequence ID" value="XM_041364179.1"/>
</dbReference>